<sequence>MVWLRRRVVLYYIRLSIRGISSQGNANNRPTDKDGRNGSKCRRCTNRNNALAASGAFAFQTVRLRSNRLIRNPAMTFSLQ</sequence>
<dbReference type="AlphaFoldDB" id="A0AAD5RAD2"/>
<evidence type="ECO:0000313" key="3">
    <source>
        <dbReference type="Proteomes" id="UP001196413"/>
    </source>
</evidence>
<keyword evidence="3" id="KW-1185">Reference proteome</keyword>
<proteinExistence type="predicted"/>
<gene>
    <name evidence="2" type="ORF">KIN20_034879</name>
</gene>
<dbReference type="Proteomes" id="UP001196413">
    <property type="component" value="Unassembled WGS sequence"/>
</dbReference>
<name>A0AAD5RAD2_PARTN</name>
<evidence type="ECO:0000313" key="2">
    <source>
        <dbReference type="EMBL" id="KAJ1372672.1"/>
    </source>
</evidence>
<organism evidence="2 3">
    <name type="scientific">Parelaphostrongylus tenuis</name>
    <name type="common">Meningeal worm</name>
    <dbReference type="NCBI Taxonomy" id="148309"/>
    <lineage>
        <taxon>Eukaryota</taxon>
        <taxon>Metazoa</taxon>
        <taxon>Ecdysozoa</taxon>
        <taxon>Nematoda</taxon>
        <taxon>Chromadorea</taxon>
        <taxon>Rhabditida</taxon>
        <taxon>Rhabditina</taxon>
        <taxon>Rhabditomorpha</taxon>
        <taxon>Strongyloidea</taxon>
        <taxon>Metastrongylidae</taxon>
        <taxon>Parelaphostrongylus</taxon>
    </lineage>
</organism>
<dbReference type="EMBL" id="JAHQIW010007169">
    <property type="protein sequence ID" value="KAJ1372672.1"/>
    <property type="molecule type" value="Genomic_DNA"/>
</dbReference>
<accession>A0AAD5RAD2</accession>
<reference evidence="2" key="1">
    <citation type="submission" date="2021-06" db="EMBL/GenBank/DDBJ databases">
        <title>Parelaphostrongylus tenuis whole genome reference sequence.</title>
        <authorList>
            <person name="Garwood T.J."/>
            <person name="Larsen P.A."/>
            <person name="Fountain-Jones N.M."/>
            <person name="Garbe J.R."/>
            <person name="Macchietto M.G."/>
            <person name="Kania S.A."/>
            <person name="Gerhold R.W."/>
            <person name="Richards J.E."/>
            <person name="Wolf T.M."/>
        </authorList>
    </citation>
    <scope>NUCLEOTIDE SEQUENCE</scope>
    <source>
        <strain evidence="2">MNPRO001-30</strain>
        <tissue evidence="2">Meninges</tissue>
    </source>
</reference>
<evidence type="ECO:0000256" key="1">
    <source>
        <dbReference type="SAM" id="MobiDB-lite"/>
    </source>
</evidence>
<protein>
    <submittedName>
        <fullName evidence="2">Uncharacterized protein</fullName>
    </submittedName>
</protein>
<comment type="caution">
    <text evidence="2">The sequence shown here is derived from an EMBL/GenBank/DDBJ whole genome shotgun (WGS) entry which is preliminary data.</text>
</comment>
<feature type="region of interest" description="Disordered" evidence="1">
    <location>
        <begin position="21"/>
        <end position="42"/>
    </location>
</feature>